<reference evidence="2 3" key="1">
    <citation type="journal article" date="2015" name="Sci. Rep.">
        <title>The power of single molecule real-time sequencing technology in the de novo assembly of a eukaryotic genome.</title>
        <authorList>
            <person name="Sakai H."/>
            <person name="Naito K."/>
            <person name="Ogiso-Tanaka E."/>
            <person name="Takahashi Y."/>
            <person name="Iseki K."/>
            <person name="Muto C."/>
            <person name="Satou K."/>
            <person name="Teruya K."/>
            <person name="Shiroma A."/>
            <person name="Shimoji M."/>
            <person name="Hirano T."/>
            <person name="Itoh T."/>
            <person name="Kaga A."/>
            <person name="Tomooka N."/>
        </authorList>
    </citation>
    <scope>NUCLEOTIDE SEQUENCE [LARGE SCALE GENOMIC DNA]</scope>
    <source>
        <strain evidence="3">cv. Shumari</strain>
    </source>
</reference>
<evidence type="ECO:0000256" key="1">
    <source>
        <dbReference type="SAM" id="MobiDB-lite"/>
    </source>
</evidence>
<dbReference type="AlphaFoldDB" id="A0A0S3SVI6"/>
<evidence type="ECO:0000313" key="2">
    <source>
        <dbReference type="EMBL" id="BAT96890.1"/>
    </source>
</evidence>
<name>A0A0S3SVI6_PHAAN</name>
<dbReference type="EMBL" id="AP015042">
    <property type="protein sequence ID" value="BAT96890.1"/>
    <property type="molecule type" value="Genomic_DNA"/>
</dbReference>
<evidence type="ECO:0000313" key="3">
    <source>
        <dbReference type="Proteomes" id="UP000291084"/>
    </source>
</evidence>
<sequence>FSFVNCNELCELYKVRKKREEKKEKRIYKTKRKRTKTQARTTVRKINGCAGSCRNPLASATDWRNTTPQMICGGAHQHPSPGPILYYYWYYYCYGSNAGSDSPEPKDSDRTPCSSTVPWLRRRHSSETADVPLQASDSVSEANTPSNSRNRTAPAPPHRLNQPPLTATYHDPRA</sequence>
<accession>A0A0S3SVI6</accession>
<feature type="non-terminal residue" evidence="2">
    <location>
        <position position="1"/>
    </location>
</feature>
<gene>
    <name evidence="2" type="primary">Vigan.09G020700</name>
    <name evidence="2" type="ORF">VIGAN_09020700</name>
</gene>
<organism evidence="2 3">
    <name type="scientific">Vigna angularis var. angularis</name>
    <dbReference type="NCBI Taxonomy" id="157739"/>
    <lineage>
        <taxon>Eukaryota</taxon>
        <taxon>Viridiplantae</taxon>
        <taxon>Streptophyta</taxon>
        <taxon>Embryophyta</taxon>
        <taxon>Tracheophyta</taxon>
        <taxon>Spermatophyta</taxon>
        <taxon>Magnoliopsida</taxon>
        <taxon>eudicotyledons</taxon>
        <taxon>Gunneridae</taxon>
        <taxon>Pentapetalae</taxon>
        <taxon>rosids</taxon>
        <taxon>fabids</taxon>
        <taxon>Fabales</taxon>
        <taxon>Fabaceae</taxon>
        <taxon>Papilionoideae</taxon>
        <taxon>50 kb inversion clade</taxon>
        <taxon>NPAAA clade</taxon>
        <taxon>indigoferoid/millettioid clade</taxon>
        <taxon>Phaseoleae</taxon>
        <taxon>Vigna</taxon>
    </lineage>
</organism>
<protein>
    <submittedName>
        <fullName evidence="2">Uncharacterized protein</fullName>
    </submittedName>
</protein>
<proteinExistence type="predicted"/>
<feature type="region of interest" description="Disordered" evidence="1">
    <location>
        <begin position="100"/>
        <end position="174"/>
    </location>
</feature>
<keyword evidence="3" id="KW-1185">Reference proteome</keyword>
<feature type="compositionally biased region" description="Polar residues" evidence="1">
    <location>
        <begin position="135"/>
        <end position="151"/>
    </location>
</feature>
<dbReference type="Proteomes" id="UP000291084">
    <property type="component" value="Chromosome 9"/>
</dbReference>